<dbReference type="InterPro" id="IPR008927">
    <property type="entry name" value="6-PGluconate_DH-like_C_sf"/>
</dbReference>
<dbReference type="InterPro" id="IPR036220">
    <property type="entry name" value="UDP-Glc/GDP-Man_DH_C_sf"/>
</dbReference>
<dbReference type="PIRSF" id="PIRSF500136">
    <property type="entry name" value="UDP_ManNAc_DH"/>
    <property type="match status" value="1"/>
</dbReference>
<dbReference type="Gene3D" id="3.40.50.720">
    <property type="entry name" value="NAD(P)-binding Rossmann-like Domain"/>
    <property type="match status" value="2"/>
</dbReference>
<dbReference type="PANTHER" id="PTHR43491">
    <property type="entry name" value="UDP-N-ACETYL-D-MANNOSAMINE DEHYDROGENASE"/>
    <property type="match status" value="1"/>
</dbReference>
<dbReference type="InterPro" id="IPR036291">
    <property type="entry name" value="NAD(P)-bd_dom_sf"/>
</dbReference>
<dbReference type="Pfam" id="PF03721">
    <property type="entry name" value="UDPG_MGDP_dh_N"/>
    <property type="match status" value="1"/>
</dbReference>
<evidence type="ECO:0000256" key="1">
    <source>
        <dbReference type="ARBA" id="ARBA00023002"/>
    </source>
</evidence>
<evidence type="ECO:0000256" key="3">
    <source>
        <dbReference type="PIRNR" id="PIRNR000124"/>
    </source>
</evidence>
<keyword evidence="1" id="KW-0560">Oxidoreductase</keyword>
<keyword evidence="6" id="KW-1185">Reference proteome</keyword>
<dbReference type="EMBL" id="JBHTIW010000029">
    <property type="protein sequence ID" value="MFD0923125.1"/>
    <property type="molecule type" value="Genomic_DNA"/>
</dbReference>
<protein>
    <submittedName>
        <fullName evidence="5">Nucleotide sugar dehydrogenase</fullName>
    </submittedName>
</protein>
<evidence type="ECO:0000313" key="6">
    <source>
        <dbReference type="Proteomes" id="UP001597018"/>
    </source>
</evidence>
<dbReference type="InterPro" id="IPR014027">
    <property type="entry name" value="UDP-Glc/GDP-Man_DH_C"/>
</dbReference>
<keyword evidence="2" id="KW-0520">NAD</keyword>
<comment type="caution">
    <text evidence="5">The sequence shown here is derived from an EMBL/GenBank/DDBJ whole genome shotgun (WGS) entry which is preliminary data.</text>
</comment>
<evidence type="ECO:0000256" key="2">
    <source>
        <dbReference type="ARBA" id="ARBA00023027"/>
    </source>
</evidence>
<organism evidence="5 6">
    <name type="scientific">Saccharopolyspora rosea</name>
    <dbReference type="NCBI Taxonomy" id="524884"/>
    <lineage>
        <taxon>Bacteria</taxon>
        <taxon>Bacillati</taxon>
        <taxon>Actinomycetota</taxon>
        <taxon>Actinomycetes</taxon>
        <taxon>Pseudonocardiales</taxon>
        <taxon>Pseudonocardiaceae</taxon>
        <taxon>Saccharopolyspora</taxon>
    </lineage>
</organism>
<dbReference type="Pfam" id="PF00984">
    <property type="entry name" value="UDPG_MGDP_dh"/>
    <property type="match status" value="1"/>
</dbReference>
<dbReference type="PIRSF" id="PIRSF000124">
    <property type="entry name" value="UDPglc_GDPman_dh"/>
    <property type="match status" value="1"/>
</dbReference>
<accession>A0ABW3FY61</accession>
<reference evidence="6" key="1">
    <citation type="journal article" date="2019" name="Int. J. Syst. Evol. Microbiol.">
        <title>The Global Catalogue of Microorganisms (GCM) 10K type strain sequencing project: providing services to taxonomists for standard genome sequencing and annotation.</title>
        <authorList>
            <consortium name="The Broad Institute Genomics Platform"/>
            <consortium name="The Broad Institute Genome Sequencing Center for Infectious Disease"/>
            <person name="Wu L."/>
            <person name="Ma J."/>
        </authorList>
    </citation>
    <scope>NUCLEOTIDE SEQUENCE [LARGE SCALE GENOMIC DNA]</scope>
    <source>
        <strain evidence="6">CCUG 56401</strain>
    </source>
</reference>
<dbReference type="SUPFAM" id="SSF51735">
    <property type="entry name" value="NAD(P)-binding Rossmann-fold domains"/>
    <property type="match status" value="1"/>
</dbReference>
<dbReference type="Proteomes" id="UP001597018">
    <property type="component" value="Unassembled WGS sequence"/>
</dbReference>
<proteinExistence type="inferred from homology"/>
<dbReference type="SUPFAM" id="SSF52413">
    <property type="entry name" value="UDP-glucose/GDP-mannose dehydrogenase C-terminal domain"/>
    <property type="match status" value="1"/>
</dbReference>
<dbReference type="Pfam" id="PF03720">
    <property type="entry name" value="UDPG_MGDP_dh_C"/>
    <property type="match status" value="1"/>
</dbReference>
<dbReference type="PANTHER" id="PTHR43491:SF1">
    <property type="entry name" value="UDP-N-ACETYL-D-MANNOSAMINE DEHYDROGENASE"/>
    <property type="match status" value="1"/>
</dbReference>
<dbReference type="SUPFAM" id="SSF48179">
    <property type="entry name" value="6-phosphogluconate dehydrogenase C-terminal domain-like"/>
    <property type="match status" value="1"/>
</dbReference>
<dbReference type="InterPro" id="IPR014026">
    <property type="entry name" value="UDP-Glc/GDP-Man_DH_dimer"/>
</dbReference>
<dbReference type="RefSeq" id="WP_263247204.1">
    <property type="nucleotide sequence ID" value="NZ_BAABLT010000028.1"/>
</dbReference>
<dbReference type="NCBIfam" id="TIGR03026">
    <property type="entry name" value="NDP-sugDHase"/>
    <property type="match status" value="1"/>
</dbReference>
<dbReference type="InterPro" id="IPR017476">
    <property type="entry name" value="UDP-Glc/GDP-Man"/>
</dbReference>
<feature type="domain" description="UDP-glucose/GDP-mannose dehydrogenase C-terminal" evidence="4">
    <location>
        <begin position="318"/>
        <end position="413"/>
    </location>
</feature>
<comment type="similarity">
    <text evidence="3">Belongs to the UDP-glucose/GDP-mannose dehydrogenase family.</text>
</comment>
<dbReference type="InterPro" id="IPR028359">
    <property type="entry name" value="UDP_ManNAc/GlcNAc_DH"/>
</dbReference>
<sequence>MSVDLVVVGLGYVGLPLAARACEVGVRTVGFDVSADVVTALNAGRSHVGDVPDGVVAEMLSNGFSATTDPAVLAQADTIVLCVPTGLSETGEPDLTAVRTAARTVAARLCAGTLVVLESTSYPGTTEEVLRPILEQGSGLVAGEDFHLAYSPERIDPGNAAFGVRNTPKVVSGVTPLCAKYGVAFYGRLVDTLVVARGTREAEMAKLLENTYRYVNIALVNEVALFCDQVGIDVWDVLDCASSKPFGFSPFRPGPGVGGHCIPVDPLYLASKGRDEGFSFNVLAAARAVNERMPEHVVDRAAKLLAERGLGLREARVALLGVSYKRDVADTRESPAFAVAGRLLRNGADVRYHDPHVQSFTVDGREVSRVDELADALSTADLAIVLQDHSCYGSTELAESGCPVLDTRGRLSGENVTTL</sequence>
<dbReference type="InterPro" id="IPR001732">
    <property type="entry name" value="UDP-Glc/GDP-Man_DH_N"/>
</dbReference>
<gene>
    <name evidence="5" type="ORF">ACFQ16_25550</name>
</gene>
<dbReference type="SMART" id="SM00984">
    <property type="entry name" value="UDPG_MGDP_dh_C"/>
    <property type="match status" value="1"/>
</dbReference>
<evidence type="ECO:0000313" key="5">
    <source>
        <dbReference type="EMBL" id="MFD0923125.1"/>
    </source>
</evidence>
<name>A0ABW3FY61_9PSEU</name>
<evidence type="ECO:0000259" key="4">
    <source>
        <dbReference type="SMART" id="SM00984"/>
    </source>
</evidence>